<organism evidence="2 3">
    <name type="scientific">Carpediemonas membranifera</name>
    <dbReference type="NCBI Taxonomy" id="201153"/>
    <lineage>
        <taxon>Eukaryota</taxon>
        <taxon>Metamonada</taxon>
        <taxon>Carpediemonas-like organisms</taxon>
        <taxon>Carpediemonas</taxon>
    </lineage>
</organism>
<comment type="caution">
    <text evidence="2">The sequence shown here is derived from an EMBL/GenBank/DDBJ whole genome shotgun (WGS) entry which is preliminary data.</text>
</comment>
<name>A0A8J6BCJ8_9EUKA</name>
<sequence length="425" mass="46930">MILHLTSRVVCPKKKTQKACLEQQHLEAQGSFRLMESEVSIFCSLCESIISIYSGAATTPSQKGFCRVISTRFELKKASESLEFPILSGNARKAHLEHERTICNAADQFLEHVDNSDLSKLLFASAHPSYGFVVKWNDWNRRECENDDNDHRHLNSLRESEKRVRDLRNIASHGGHLKNQKVTDNPSSISLSDVIGQINDGIRLLRPFAEGVFGDEYREVQGNVDELRGHLAFIEEYKQAGKSSAVVTKLIRELVKGSSDQIALDMTVGLIEGWMGRLSSLVDRLKDDPTPEEQNAAAAVVNYISYMPLAKAAPASPSCAPPPTRNAESPPRPQTPTNVETRSDEPTPAATNPDHVEPADVLTPHMPSFPAAKRVFAPQSTPASPTRTHPEPKPLKITKKNLHVIRGLLTIDKVPGIVAVDPKIP</sequence>
<dbReference type="Proteomes" id="UP000717585">
    <property type="component" value="Unassembled WGS sequence"/>
</dbReference>
<feature type="compositionally biased region" description="Pro residues" evidence="1">
    <location>
        <begin position="319"/>
        <end position="334"/>
    </location>
</feature>
<dbReference type="AlphaFoldDB" id="A0A8J6BCJ8"/>
<reference evidence="2" key="1">
    <citation type="submission" date="2021-05" db="EMBL/GenBank/DDBJ databases">
        <title>A free-living protist that lacks canonical eukaryotic 1 DNA replication and segregation systems.</title>
        <authorList>
            <person name="Salas-Leiva D.E."/>
            <person name="Tromer E.C."/>
            <person name="Curtis B.A."/>
            <person name="Jerlstrom-Hultqvist J."/>
            <person name="Kolisko M."/>
            <person name="Yi Z."/>
            <person name="Salas-Leiva J.S."/>
            <person name="Gallot-Lavallee L."/>
            <person name="Kops G.J.P.L."/>
            <person name="Archibald J.M."/>
            <person name="Simpson A.G.B."/>
            <person name="Roger A.J."/>
        </authorList>
    </citation>
    <scope>NUCLEOTIDE SEQUENCE</scope>
    <source>
        <strain evidence="2">BICM</strain>
    </source>
</reference>
<feature type="region of interest" description="Disordered" evidence="1">
    <location>
        <begin position="312"/>
        <end position="366"/>
    </location>
</feature>
<evidence type="ECO:0000313" key="3">
    <source>
        <dbReference type="Proteomes" id="UP000717585"/>
    </source>
</evidence>
<dbReference type="EMBL" id="JAHDYR010000014">
    <property type="protein sequence ID" value="KAG9394602.1"/>
    <property type="molecule type" value="Genomic_DNA"/>
</dbReference>
<protein>
    <submittedName>
        <fullName evidence="2">Uncharacterized protein</fullName>
    </submittedName>
</protein>
<accession>A0A8J6BCJ8</accession>
<keyword evidence="3" id="KW-1185">Reference proteome</keyword>
<proteinExistence type="predicted"/>
<evidence type="ECO:0000256" key="1">
    <source>
        <dbReference type="SAM" id="MobiDB-lite"/>
    </source>
</evidence>
<gene>
    <name evidence="2" type="ORF">J8273_3856</name>
</gene>
<evidence type="ECO:0000313" key="2">
    <source>
        <dbReference type="EMBL" id="KAG9394602.1"/>
    </source>
</evidence>